<feature type="compositionally biased region" description="Low complexity" evidence="3">
    <location>
        <begin position="336"/>
        <end position="350"/>
    </location>
</feature>
<feature type="region of interest" description="Disordered" evidence="3">
    <location>
        <begin position="261"/>
        <end position="422"/>
    </location>
</feature>
<feature type="domain" description="SH2" evidence="4">
    <location>
        <begin position="125"/>
        <end position="225"/>
    </location>
</feature>
<evidence type="ECO:0000313" key="6">
    <source>
        <dbReference type="Proteomes" id="UP000694888"/>
    </source>
</evidence>
<dbReference type="SMART" id="SM00252">
    <property type="entry name" value="SH2"/>
    <property type="match status" value="1"/>
</dbReference>
<evidence type="ECO:0000256" key="3">
    <source>
        <dbReference type="SAM" id="MobiDB-lite"/>
    </source>
</evidence>
<dbReference type="SUPFAM" id="SSF48366">
    <property type="entry name" value="Ras GEF"/>
    <property type="match status" value="1"/>
</dbReference>
<feature type="compositionally biased region" description="Polar residues" evidence="3">
    <location>
        <begin position="513"/>
        <end position="523"/>
    </location>
</feature>
<reference evidence="7" key="1">
    <citation type="submission" date="2025-08" db="UniProtKB">
        <authorList>
            <consortium name="RefSeq"/>
        </authorList>
    </citation>
    <scope>IDENTIFICATION</scope>
</reference>
<gene>
    <name evidence="7" type="primary">LOC101861451</name>
</gene>
<dbReference type="InterPro" id="IPR001895">
    <property type="entry name" value="RASGEF_cat_dom"/>
</dbReference>
<keyword evidence="2" id="KW-0727">SH2 domain</keyword>
<organism evidence="6 7">
    <name type="scientific">Aplysia californica</name>
    <name type="common">California sea hare</name>
    <dbReference type="NCBI Taxonomy" id="6500"/>
    <lineage>
        <taxon>Eukaryota</taxon>
        <taxon>Metazoa</taxon>
        <taxon>Spiralia</taxon>
        <taxon>Lophotrochozoa</taxon>
        <taxon>Mollusca</taxon>
        <taxon>Gastropoda</taxon>
        <taxon>Heterobranchia</taxon>
        <taxon>Euthyneura</taxon>
        <taxon>Tectipleura</taxon>
        <taxon>Aplysiida</taxon>
        <taxon>Aplysioidea</taxon>
        <taxon>Aplysiidae</taxon>
        <taxon>Aplysia</taxon>
    </lineage>
</organism>
<dbReference type="SUPFAM" id="SSF55550">
    <property type="entry name" value="SH2 domain"/>
    <property type="match status" value="1"/>
</dbReference>
<feature type="domain" description="Ras-GEF" evidence="5">
    <location>
        <begin position="685"/>
        <end position="926"/>
    </location>
</feature>
<proteinExistence type="predicted"/>
<feature type="non-terminal residue" evidence="7">
    <location>
        <position position="1"/>
    </location>
</feature>
<keyword evidence="6" id="KW-1185">Reference proteome</keyword>
<dbReference type="InterPro" id="IPR051853">
    <property type="entry name" value="SH2-Ras-GEF_adapter"/>
</dbReference>
<dbReference type="PANTHER" id="PTHR14247:SF8">
    <property type="entry name" value="RAS-GEF DOMAIN-CONTAINING PROTEIN"/>
    <property type="match status" value="1"/>
</dbReference>
<evidence type="ECO:0000259" key="4">
    <source>
        <dbReference type="PROSITE" id="PS50001"/>
    </source>
</evidence>
<dbReference type="Proteomes" id="UP000694888">
    <property type="component" value="Unplaced"/>
</dbReference>
<feature type="region of interest" description="Disordered" evidence="3">
    <location>
        <begin position="437"/>
        <end position="610"/>
    </location>
</feature>
<dbReference type="InterPro" id="IPR023578">
    <property type="entry name" value="Ras_GEF_dom_sf"/>
</dbReference>
<dbReference type="RefSeq" id="XP_012940901.2">
    <property type="nucleotide sequence ID" value="XM_013085447.2"/>
</dbReference>
<dbReference type="Gene3D" id="3.30.505.10">
    <property type="entry name" value="SH2 domain"/>
    <property type="match status" value="1"/>
</dbReference>
<feature type="compositionally biased region" description="Polar residues" evidence="3">
    <location>
        <begin position="463"/>
        <end position="477"/>
    </location>
</feature>
<accession>A0ABM1A4X4</accession>
<keyword evidence="1" id="KW-0344">Guanine-nucleotide releasing factor</keyword>
<evidence type="ECO:0000256" key="1">
    <source>
        <dbReference type="PROSITE-ProRule" id="PRU00168"/>
    </source>
</evidence>
<feature type="compositionally biased region" description="Polar residues" evidence="3">
    <location>
        <begin position="301"/>
        <end position="313"/>
    </location>
</feature>
<evidence type="ECO:0000256" key="2">
    <source>
        <dbReference type="PROSITE-ProRule" id="PRU00191"/>
    </source>
</evidence>
<sequence length="960" mass="106638">CPILCVSLSRGFRHSHTRSTPHTHFAVCSLEIYDLIYASEADIKELGVKHSAHRAKIVSSLRILREKYEKERPVPRLPRVTEVTGVTGVTEVSPAPPSPGAPESLQIELQKELSGDTSQLTSRPWFHGSVSRQGAEALLREEGDFLVRNSISKPGDFVLTCKWNGVPLSFVINAVVNEGIQSRIAPVSYQFEEDAFFTIQELIYFYQHRRKPVTKASGAVLKNAIPRSVPLSYYAAQLRTGGNFSPEGDYAPAHTQKQIPFFSPLGSPADSPEMNRRGHKWTGSQPVLNVSADPEADSHDLNNSAKQKRNSPSFLERSDSLPLISVTSPDGLINAPSSSVPRSSQQSPTPMVVHMRSGSAPVLGPEKESSSRAIQTRRQTGISTKGNSFITPDGRIKPASSESELTNPPPPKPSRTPSIKYKQKPVVVVRKVDIDDDDRDYSDYSQIKEAPSWLRAPAPGAPSPNNKSSPAFRTDQPQRGRRAARLVANRKPNVDMEDESPPLPPGRGGHFQSPGQALGLNSGSSVSFPDPDLDPDPSVMRYRVVGRRLSDQRYTSSRDQEEDNDYDNNFGDSDQKMYRTLPVRSAKEKARRALKAQEQNSRSAGRERVGEGLYSGRASVKLPCDRDLTSDEVEYMRCRNITTPVKLEDSSIQPEHFSCGLLPQGHKALDQSVLLTVKAMLLSKSPKTVALHLTKYDLELMKITDEKDLGLGVVSGLELLTLPSGQQMRQDVIERWECLRMFAELTLLTSQSITERAKILSLWIQTCLELKATVGNLFNFSALMTALTSEQIGRLTDTWLILRQNHTASAYIFDTKLRPTFVSLNNGTSDLPLNNVSIPHVLPMCQMLELSTALSRDRLYWEHDLDPVAAAIDVFLVHLDTARVIASQVRLYQAMACTVLSMLNFDPELLEVLCPEFHLLIMWGEKGWGANRLDRLSKLEQIYSLLSQKYQMPGDDGTEV</sequence>
<dbReference type="GeneID" id="101861451"/>
<evidence type="ECO:0000259" key="5">
    <source>
        <dbReference type="PROSITE" id="PS50009"/>
    </source>
</evidence>
<dbReference type="InterPro" id="IPR036860">
    <property type="entry name" value="SH2_dom_sf"/>
</dbReference>
<dbReference type="PANTHER" id="PTHR14247">
    <property type="entry name" value="BREAST CANCER ANTI-ESTROGEN RESISTANCE PROTEIN 3 HOMOLOG-LIKE PROTEIN"/>
    <property type="match status" value="1"/>
</dbReference>
<dbReference type="InterPro" id="IPR000980">
    <property type="entry name" value="SH2"/>
</dbReference>
<evidence type="ECO:0000313" key="7">
    <source>
        <dbReference type="RefSeq" id="XP_012940901.2"/>
    </source>
</evidence>
<dbReference type="PRINTS" id="PR00401">
    <property type="entry name" value="SH2DOMAIN"/>
</dbReference>
<dbReference type="Pfam" id="PF00617">
    <property type="entry name" value="RasGEF"/>
    <property type="match status" value="1"/>
</dbReference>
<name>A0ABM1A4X4_APLCA</name>
<dbReference type="PROSITE" id="PS50009">
    <property type="entry name" value="RASGEF_CAT"/>
    <property type="match status" value="1"/>
</dbReference>
<protein>
    <submittedName>
        <fullName evidence="7">LOW QUALITY PROTEIN: breast cancer anti-estrogen resistance protein 3 homolog</fullName>
    </submittedName>
</protein>
<dbReference type="InterPro" id="IPR036964">
    <property type="entry name" value="RASGEF_cat_dom_sf"/>
</dbReference>
<dbReference type="Pfam" id="PF00017">
    <property type="entry name" value="SH2"/>
    <property type="match status" value="1"/>
</dbReference>
<dbReference type="SMART" id="SM00147">
    <property type="entry name" value="RasGEF"/>
    <property type="match status" value="1"/>
</dbReference>
<dbReference type="PROSITE" id="PS50001">
    <property type="entry name" value="SH2"/>
    <property type="match status" value="1"/>
</dbReference>
<feature type="compositionally biased region" description="Polar residues" evidence="3">
    <location>
        <begin position="371"/>
        <end position="390"/>
    </location>
</feature>
<dbReference type="Gene3D" id="1.10.840.10">
    <property type="entry name" value="Ras guanine-nucleotide exchange factors catalytic domain"/>
    <property type="match status" value="1"/>
</dbReference>
<feature type="compositionally biased region" description="Basic and acidic residues" evidence="3">
    <location>
        <begin position="548"/>
        <end position="559"/>
    </location>
</feature>